<dbReference type="Proteomes" id="UP000719412">
    <property type="component" value="Unassembled WGS sequence"/>
</dbReference>
<dbReference type="EMBL" id="JABDTM020025306">
    <property type="protein sequence ID" value="KAH0813403.1"/>
    <property type="molecule type" value="Genomic_DNA"/>
</dbReference>
<feature type="compositionally biased region" description="Cys residues" evidence="1">
    <location>
        <begin position="118"/>
        <end position="127"/>
    </location>
</feature>
<feature type="region of interest" description="Disordered" evidence="1">
    <location>
        <begin position="61"/>
        <end position="127"/>
    </location>
</feature>
<reference evidence="3" key="2">
    <citation type="submission" date="2021-08" db="EMBL/GenBank/DDBJ databases">
        <authorList>
            <person name="Eriksson T."/>
        </authorList>
    </citation>
    <scope>NUCLEOTIDE SEQUENCE</scope>
    <source>
        <strain evidence="3">Stoneville</strain>
        <tissue evidence="3">Whole head</tissue>
    </source>
</reference>
<organism evidence="3 4">
    <name type="scientific">Tenebrio molitor</name>
    <name type="common">Yellow mealworm beetle</name>
    <dbReference type="NCBI Taxonomy" id="7067"/>
    <lineage>
        <taxon>Eukaryota</taxon>
        <taxon>Metazoa</taxon>
        <taxon>Ecdysozoa</taxon>
        <taxon>Arthropoda</taxon>
        <taxon>Hexapoda</taxon>
        <taxon>Insecta</taxon>
        <taxon>Pterygota</taxon>
        <taxon>Neoptera</taxon>
        <taxon>Endopterygota</taxon>
        <taxon>Coleoptera</taxon>
        <taxon>Polyphaga</taxon>
        <taxon>Cucujiformia</taxon>
        <taxon>Tenebrionidae</taxon>
        <taxon>Tenebrio</taxon>
    </lineage>
</organism>
<sequence length="127" mass="14487">MSTTILVPNLLLHCTIPLVQHIVVIDPPRWVGNGTTGVRSLPLGGRRRHLRSEDPWYNLRDWGSRSDSQPYDRSLTLRPEEPTIRNFSADDELRFPSENSEGNDTPPPWTNRQSPHSGCCCNPARFR</sequence>
<name>A0A8J6HFD0_TENMO</name>
<evidence type="ECO:0000313" key="4">
    <source>
        <dbReference type="Proteomes" id="UP000719412"/>
    </source>
</evidence>
<reference evidence="3" key="1">
    <citation type="journal article" date="2020" name="J Insects Food Feed">
        <title>The yellow mealworm (Tenebrio molitor) genome: a resource for the emerging insects as food and feed industry.</title>
        <authorList>
            <person name="Eriksson T."/>
            <person name="Andere A."/>
            <person name="Kelstrup H."/>
            <person name="Emery V."/>
            <person name="Picard C."/>
        </authorList>
    </citation>
    <scope>NUCLEOTIDE SEQUENCE</scope>
    <source>
        <strain evidence="3">Stoneville</strain>
        <tissue evidence="3">Whole head</tissue>
    </source>
</reference>
<comment type="caution">
    <text evidence="3">The sequence shown here is derived from an EMBL/GenBank/DDBJ whole genome shotgun (WGS) entry which is preliminary data.</text>
</comment>
<dbReference type="AlphaFoldDB" id="A0A8J6HFD0"/>
<keyword evidence="2" id="KW-0732">Signal</keyword>
<evidence type="ECO:0000256" key="1">
    <source>
        <dbReference type="SAM" id="MobiDB-lite"/>
    </source>
</evidence>
<gene>
    <name evidence="3" type="ORF">GEV33_009388</name>
</gene>
<accession>A0A8J6HFD0</accession>
<proteinExistence type="predicted"/>
<protein>
    <recommendedName>
        <fullName evidence="5">Secreted protein</fullName>
    </recommendedName>
</protein>
<evidence type="ECO:0000256" key="2">
    <source>
        <dbReference type="SAM" id="SignalP"/>
    </source>
</evidence>
<evidence type="ECO:0000313" key="3">
    <source>
        <dbReference type="EMBL" id="KAH0813403.1"/>
    </source>
</evidence>
<keyword evidence="4" id="KW-1185">Reference proteome</keyword>
<feature type="signal peptide" evidence="2">
    <location>
        <begin position="1"/>
        <end position="21"/>
    </location>
</feature>
<evidence type="ECO:0008006" key="5">
    <source>
        <dbReference type="Google" id="ProtNLM"/>
    </source>
</evidence>
<feature type="chain" id="PRO_5035213543" description="Secreted protein" evidence="2">
    <location>
        <begin position="22"/>
        <end position="127"/>
    </location>
</feature>